<gene>
    <name evidence="2" type="ORF">J3D65DRAFT_673148</name>
</gene>
<dbReference type="GeneID" id="92036428"/>
<evidence type="ECO:0000313" key="3">
    <source>
        <dbReference type="Proteomes" id="UP001360953"/>
    </source>
</evidence>
<feature type="region of interest" description="Disordered" evidence="1">
    <location>
        <begin position="104"/>
        <end position="187"/>
    </location>
</feature>
<dbReference type="RefSeq" id="XP_066659629.1">
    <property type="nucleotide sequence ID" value="XM_066803522.1"/>
</dbReference>
<evidence type="ECO:0000256" key="1">
    <source>
        <dbReference type="SAM" id="MobiDB-lite"/>
    </source>
</evidence>
<evidence type="ECO:0000313" key="2">
    <source>
        <dbReference type="EMBL" id="KAK7544394.1"/>
    </source>
</evidence>
<feature type="compositionally biased region" description="Acidic residues" evidence="1">
    <location>
        <begin position="116"/>
        <end position="126"/>
    </location>
</feature>
<reference evidence="2 3" key="1">
    <citation type="submission" date="2024-04" db="EMBL/GenBank/DDBJ databases">
        <title>Phyllosticta paracitricarpa is synonymous to the EU quarantine fungus P. citricarpa based on phylogenomic analyses.</title>
        <authorList>
            <consortium name="Lawrence Berkeley National Laboratory"/>
            <person name="Van ingen-buijs V.A."/>
            <person name="Van westerhoven A.C."/>
            <person name="Haridas S."/>
            <person name="Skiadas P."/>
            <person name="Martin F."/>
            <person name="Groenewald J.Z."/>
            <person name="Crous P.W."/>
            <person name="Seidl M.F."/>
        </authorList>
    </citation>
    <scope>NUCLEOTIDE SEQUENCE [LARGE SCALE GENOMIC DNA]</scope>
    <source>
        <strain evidence="2 3">CPC 17464</strain>
    </source>
</reference>
<dbReference type="Proteomes" id="UP001360953">
    <property type="component" value="Unassembled WGS sequence"/>
</dbReference>
<comment type="caution">
    <text evidence="2">The sequence shown here is derived from an EMBL/GenBank/DDBJ whole genome shotgun (WGS) entry which is preliminary data.</text>
</comment>
<protein>
    <submittedName>
        <fullName evidence="2">Uncharacterized protein</fullName>
    </submittedName>
</protein>
<accession>A0ABR1M956</accession>
<feature type="region of interest" description="Disordered" evidence="1">
    <location>
        <begin position="192"/>
        <end position="211"/>
    </location>
</feature>
<sequence>MTEVSNGPQFHTFELTANKYRITFMQPPGGPQKSANLQYSEAPTLRSIESDIKRETEEQNPIIETCHQAFHHELPSRSLSDRSLAGPTSMDPVYESSRHFEASKALLPPCPFDPAQNEDEDKEDSEIQVMNSTVGDEGDFAHMTSDSGDDETVVAESPAHYQDDPSPSPSPNSPLIGSPTGVASPEPIKYTWEDSENEQLQRAKNTKFKKN</sequence>
<keyword evidence="3" id="KW-1185">Reference proteome</keyword>
<organism evidence="2 3">
    <name type="scientific">Phyllosticta citribraziliensis</name>
    <dbReference type="NCBI Taxonomy" id="989973"/>
    <lineage>
        <taxon>Eukaryota</taxon>
        <taxon>Fungi</taxon>
        <taxon>Dikarya</taxon>
        <taxon>Ascomycota</taxon>
        <taxon>Pezizomycotina</taxon>
        <taxon>Dothideomycetes</taxon>
        <taxon>Dothideomycetes incertae sedis</taxon>
        <taxon>Botryosphaeriales</taxon>
        <taxon>Phyllostictaceae</taxon>
        <taxon>Phyllosticta</taxon>
    </lineage>
</organism>
<name>A0ABR1M956_9PEZI</name>
<proteinExistence type="predicted"/>
<dbReference type="EMBL" id="JBBPEH010000001">
    <property type="protein sequence ID" value="KAK7544394.1"/>
    <property type="molecule type" value="Genomic_DNA"/>
</dbReference>